<keyword evidence="2" id="KW-1185">Reference proteome</keyword>
<name>A0ABT0KF19_9GAMM</name>
<feature type="non-terminal residue" evidence="1">
    <location>
        <position position="1"/>
    </location>
</feature>
<protein>
    <submittedName>
        <fullName evidence="1">Uncharacterized protein</fullName>
    </submittedName>
</protein>
<reference evidence="1" key="1">
    <citation type="submission" date="2021-04" db="EMBL/GenBank/DDBJ databases">
        <title>Genome sequence of Serratia sp. arafor3.</title>
        <authorList>
            <person name="Besaury L."/>
        </authorList>
    </citation>
    <scope>NUCLEOTIDE SEQUENCE</scope>
    <source>
        <strain evidence="1">Arafor3</strain>
    </source>
</reference>
<comment type="caution">
    <text evidence="1">The sequence shown here is derived from an EMBL/GenBank/DDBJ whole genome shotgun (WGS) entry which is preliminary data.</text>
</comment>
<evidence type="ECO:0000313" key="2">
    <source>
        <dbReference type="Proteomes" id="UP001165275"/>
    </source>
</evidence>
<evidence type="ECO:0000313" key="1">
    <source>
        <dbReference type="EMBL" id="MCL1030552.1"/>
    </source>
</evidence>
<gene>
    <name evidence="1" type="ORF">KAJ71_16185</name>
</gene>
<dbReference type="Proteomes" id="UP001165275">
    <property type="component" value="Unassembled WGS sequence"/>
</dbReference>
<proteinExistence type="predicted"/>
<accession>A0ABT0KF19</accession>
<dbReference type="EMBL" id="JAGQDC010000013">
    <property type="protein sequence ID" value="MCL1030552.1"/>
    <property type="molecule type" value="Genomic_DNA"/>
</dbReference>
<sequence length="60" mass="6730">PCIEQDDARGYAKKCARCLRYMHIQEVLLSKSDLFNKAPGQPVTVNIEQGRLIIQAEGNV</sequence>
<organism evidence="1 2">
    <name type="scientific">Serratia silvae</name>
    <dbReference type="NCBI Taxonomy" id="2824122"/>
    <lineage>
        <taxon>Bacteria</taxon>
        <taxon>Pseudomonadati</taxon>
        <taxon>Pseudomonadota</taxon>
        <taxon>Gammaproteobacteria</taxon>
        <taxon>Enterobacterales</taxon>
        <taxon>Yersiniaceae</taxon>
        <taxon>Serratia</taxon>
    </lineage>
</organism>